<proteinExistence type="predicted"/>
<gene>
    <name evidence="1" type="ORF">BJBARM5_0432</name>
</gene>
<accession>D6GVC0</accession>
<protein>
    <submittedName>
        <fullName evidence="1">Uncharacterized protein</fullName>
    </submittedName>
</protein>
<dbReference type="AlphaFoldDB" id="D6GVC0"/>
<dbReference type="SUPFAM" id="SSF55729">
    <property type="entry name" value="Acyl-CoA N-acyltransferases (Nat)"/>
    <property type="match status" value="1"/>
</dbReference>
<sequence length="858" mass="95822">MKTTKSLDEILENVKGFRLQAIHNIKSALNNIARKTGEQEAKIAVAKTGLKYSEEEAIKIVNNLSNIAHKTRDSKATIAAATAIEKYGEKTARNVAYWLSYFAYSSIGNTKHIIEMANIMSLDEIVKTLEGYDEESERYYESVIHRLIRYAYVTRDAKATSELAKIISLNGDTLKRYNKETAVRIARGLLAIAYWDRGLEATKAAAKAIKIYSGEETAESIASHLAEIADATCNLEATKAAAKAIGKYDKETARDVASWLSNIAYNTADPKITTVAAETIGKYNKETAGYIAGRLSDFIHLHYASDNFSIIKLADIMSLSDIVETVGKYEGEAGENVIFGLLEWAEKARDAKATSELAKIISPDGNTLKRYNKETAGKISSELSAIAGRTGNLEATKAAAKVIGSYKEKAAEGVARGLRDVAFYTKDAKAVIKAANIMSLDKIVNIVGRYERESVSSITKGLAHIIYLTMDKEVVIAACDLVNKVGSNLFDILDSNEIVKLHNKRLDKLIETKGDFNSVEAYLKSNGELPLPTRYNIKSYNNKVADYLSKEYGIKREIKDNQLFMLFSVEKEERKLFAELMNNSYEKNRKTYSIGLETGEELKIDRNMLPYFSLISVIGSRNISNEKEALSTMAEIVGEKAVNRARNAFNSHYKNLRNKIIAYVNNKDINEALKLLKDTGDEAIKDVISTSEYRNLSELNGKNVLEAVESNNPLDYDSRVQIACVYLPSNNKGGVVDYCKDKRFKLIRYDVNGNAIGSAICYIENDNFLVDSVEGHRTFRKKKIFDAVYKDLINRAKEYGARRIIFSTNVYNDTPNQFIEHIKGYGLKSKRIKMTLDTEGYLEAYKEGTQGYILDFSG</sequence>
<evidence type="ECO:0000313" key="1">
    <source>
        <dbReference type="EMBL" id="EFD92841.1"/>
    </source>
</evidence>
<evidence type="ECO:0000313" key="2">
    <source>
        <dbReference type="Proteomes" id="UP000009376"/>
    </source>
</evidence>
<name>D6GVC0_PARA5</name>
<dbReference type="Proteomes" id="UP000009376">
    <property type="component" value="Unassembled WGS sequence"/>
</dbReference>
<organism evidence="1 2">
    <name type="scientific">Candidatus Parvarchaeum acidophilus ARMAN-5</name>
    <dbReference type="NCBI Taxonomy" id="662762"/>
    <lineage>
        <taxon>Archaea</taxon>
        <taxon>Candidatus Parvarchaeota</taxon>
        <taxon>Candidatus Parvarchaeum</taxon>
    </lineage>
</organism>
<dbReference type="InterPro" id="IPR016181">
    <property type="entry name" value="Acyl_CoA_acyltransferase"/>
</dbReference>
<dbReference type="EMBL" id="GG745552">
    <property type="protein sequence ID" value="EFD92841.1"/>
    <property type="molecule type" value="Genomic_DNA"/>
</dbReference>
<reference evidence="1 2" key="1">
    <citation type="journal article" date="2010" name="Proc. Natl. Acad. Sci. U.S.A.">
        <title>Enigmatic, ultrasmall, uncultivated Archaea.</title>
        <authorList>
            <person name="Baker B.J."/>
            <person name="Comolli L.R."/>
            <person name="Dick G.J."/>
            <person name="Hauser L.J."/>
            <person name="Hyatt D."/>
            <person name="Dill B.D."/>
            <person name="Land M.L."/>
            <person name="Verberkmoes N.C."/>
            <person name="Hettich R.L."/>
            <person name="Banfield J.F."/>
        </authorList>
    </citation>
    <scope>NUCLEOTIDE SEQUENCE [LARGE SCALE GENOMIC DNA]</scope>
</reference>